<comment type="caution">
    <text evidence="2">The sequence shown here is derived from an EMBL/GenBank/DDBJ whole genome shotgun (WGS) entry which is preliminary data.</text>
</comment>
<evidence type="ECO:0000313" key="3">
    <source>
        <dbReference type="Proteomes" id="UP001283361"/>
    </source>
</evidence>
<keyword evidence="3" id="KW-1185">Reference proteome</keyword>
<evidence type="ECO:0000313" key="2">
    <source>
        <dbReference type="EMBL" id="KAK3771488.1"/>
    </source>
</evidence>
<accession>A0AAE0ZL45</accession>
<sequence length="710" mass="79166">MEQNLIPRDSNVMLEANPEMLTMKNFKTHDCLYRQPIERLVTHSTIKKHSISSKTIRFPEERSQGSAAHKWSTLFEFVRSTLLIVPLAASPAVALDDALPWSKDWLGSSEKPQPPLSPDLSTRHHSSSRFSWRPGTHTGLWRRVLMTNSIDRSGLSLPGSLRIQVLRQCYSKSKSFFRVTPHPIPSSGSLRIQVLRQGHSASMSFVRVTPHPSPSSGSLRIHVLRQGHSASKSLVRVTPQPCPSSGSLRIHVLRQGHSASMFFVRVTPHPSPSSESLRIYVLRQGHSASKSFVRVTPHPCSSSGSLRIQVLRQGHSASMFFVRVTPHPCPSSGSLRIQVTGSLRIHVLRQGHSASKSFVRVTPHPSHRVTPHPCPSSGSLRIQVTGALRIQVLRQGHSASKSFVRVTPHPSSSSGSLRIQVLLQGHYASKSFVRVTPHASCVSVGRSHLVYSGAAGFSDNRKGVVLHNIITTINTPSTTRLQHREQEHLKLLLLLPPLLRHLLLHRKQPQEHRQLLNHQAAILIRSLFRSGDIRGVRILSFTASFCEPGRSGQREGVSVLYLYRPKLTPDCLWRVRSERSKPAGYDHQVVVYMRRYGVDIQWPKSCDPSRVDMVGFVSEPFEDWAQLVRNSLRCHGFEKLGPDFFVAAAVAVAVRNVFFLGTRKSAENHTPVGLIFPVRVIKATPPSVEPQLLSSTLFARVLKLPTNVML</sequence>
<gene>
    <name evidence="2" type="ORF">RRG08_065417</name>
</gene>
<protein>
    <submittedName>
        <fullName evidence="2">Uncharacterized protein</fullName>
    </submittedName>
</protein>
<dbReference type="AlphaFoldDB" id="A0AAE0ZL45"/>
<organism evidence="2 3">
    <name type="scientific">Elysia crispata</name>
    <name type="common">lettuce slug</name>
    <dbReference type="NCBI Taxonomy" id="231223"/>
    <lineage>
        <taxon>Eukaryota</taxon>
        <taxon>Metazoa</taxon>
        <taxon>Spiralia</taxon>
        <taxon>Lophotrochozoa</taxon>
        <taxon>Mollusca</taxon>
        <taxon>Gastropoda</taxon>
        <taxon>Heterobranchia</taxon>
        <taxon>Euthyneura</taxon>
        <taxon>Panpulmonata</taxon>
        <taxon>Sacoglossa</taxon>
        <taxon>Placobranchoidea</taxon>
        <taxon>Plakobranchidae</taxon>
        <taxon>Elysia</taxon>
    </lineage>
</organism>
<reference evidence="2" key="1">
    <citation type="journal article" date="2023" name="G3 (Bethesda)">
        <title>A reference genome for the long-term kleptoplast-retaining sea slug Elysia crispata morphotype clarki.</title>
        <authorList>
            <person name="Eastman K.E."/>
            <person name="Pendleton A.L."/>
            <person name="Shaikh M.A."/>
            <person name="Suttiyut T."/>
            <person name="Ogas R."/>
            <person name="Tomko P."/>
            <person name="Gavelis G."/>
            <person name="Widhalm J.R."/>
            <person name="Wisecaver J.H."/>
        </authorList>
    </citation>
    <scope>NUCLEOTIDE SEQUENCE</scope>
    <source>
        <strain evidence="2">ECLA1</strain>
    </source>
</reference>
<feature type="region of interest" description="Disordered" evidence="1">
    <location>
        <begin position="110"/>
        <end position="130"/>
    </location>
</feature>
<name>A0AAE0ZL45_9GAST</name>
<evidence type="ECO:0000256" key="1">
    <source>
        <dbReference type="SAM" id="MobiDB-lite"/>
    </source>
</evidence>
<dbReference type="Proteomes" id="UP001283361">
    <property type="component" value="Unassembled WGS sequence"/>
</dbReference>
<dbReference type="EMBL" id="JAWDGP010003737">
    <property type="protein sequence ID" value="KAK3771488.1"/>
    <property type="molecule type" value="Genomic_DNA"/>
</dbReference>
<proteinExistence type="predicted"/>